<evidence type="ECO:0000313" key="8">
    <source>
        <dbReference type="EMBL" id="KAB7789713.1"/>
    </source>
</evidence>
<dbReference type="InterPro" id="IPR036962">
    <property type="entry name" value="Glyco_hydro_3_N_sf"/>
</dbReference>
<evidence type="ECO:0000256" key="4">
    <source>
        <dbReference type="ARBA" id="ARBA00022801"/>
    </source>
</evidence>
<dbReference type="GO" id="GO:0004563">
    <property type="term" value="F:beta-N-acetylhexosaminidase activity"/>
    <property type="evidence" value="ECO:0007669"/>
    <property type="project" value="UniProtKB-EC"/>
</dbReference>
<dbReference type="Proteomes" id="UP000441772">
    <property type="component" value="Unassembled WGS sequence"/>
</dbReference>
<dbReference type="InterPro" id="IPR001764">
    <property type="entry name" value="Glyco_hydro_3_N"/>
</dbReference>
<dbReference type="PANTHER" id="PTHR30480">
    <property type="entry name" value="BETA-HEXOSAMINIDASE-RELATED"/>
    <property type="match status" value="1"/>
</dbReference>
<protein>
    <recommendedName>
        <fullName evidence="3">beta-N-acetylhexosaminidase</fullName>
        <ecNumber evidence="3">3.2.1.52</ecNumber>
    </recommendedName>
</protein>
<sequence length="403" mass="41165">MVVSLGAWWRLRASSDIAAGNRNKSATADVADITRTSTPKPSRKQAEKQSAGQAADDSAAGRAQRAVTAMSLEEQAGQLVMAPMFAGSDPSALQSLIADRHVGSIVLLGNWNNGTTGVRTAVDALQTYAPAANKLIVSADQEGGLVQHLKGTGFDTMPSAVAQGQMTPDALRQSAAGWGAQLKQAGVDVDLAPVLGTVQVARASNAPIGALNRDFGLDAAGNAQHGAAFVEGLRTAGVGGTVKHYPGLGAVTGNTDFTAQGILDTTTTMDGDEIGAFNTVIRKTNPSMVMMSLATYQRIDPSAPAAFSSTIIDDTLRGSVGYQGVVISDSLSAAAVSSVPSGELGVRLIDAGGDLACLGETSLVQPVLDGIIAKANTDPAFAKKVTASATRVMTLKYQLGLAS</sequence>
<organism evidence="8 9">
    <name type="scientific">Bifidobacterium leontopitheci</name>
    <dbReference type="NCBI Taxonomy" id="2650774"/>
    <lineage>
        <taxon>Bacteria</taxon>
        <taxon>Bacillati</taxon>
        <taxon>Actinomycetota</taxon>
        <taxon>Actinomycetes</taxon>
        <taxon>Bifidobacteriales</taxon>
        <taxon>Bifidobacteriaceae</taxon>
        <taxon>Bifidobacterium</taxon>
    </lineage>
</organism>
<evidence type="ECO:0000313" key="9">
    <source>
        <dbReference type="Proteomes" id="UP000441772"/>
    </source>
</evidence>
<dbReference type="SUPFAM" id="SSF51445">
    <property type="entry name" value="(Trans)glycosidases"/>
    <property type="match status" value="1"/>
</dbReference>
<reference evidence="8 9" key="1">
    <citation type="submission" date="2019-09" db="EMBL/GenBank/DDBJ databases">
        <title>Characterization of the phylogenetic diversity of two novel species belonging to the genus Bifidobacterium: Bifidobacterium cebidarum sp. nov. and Bifidobacterium leontopitheci sp. nov.</title>
        <authorList>
            <person name="Lugli G.A."/>
            <person name="Duranti S."/>
            <person name="Milani C."/>
            <person name="Turroni F."/>
            <person name="Ventura M."/>
        </authorList>
    </citation>
    <scope>NUCLEOTIDE SEQUENCE [LARGE SCALE GENOMIC DNA]</scope>
    <source>
        <strain evidence="8 9">LMG 31471</strain>
    </source>
</reference>
<comment type="caution">
    <text evidence="8">The sequence shown here is derived from an EMBL/GenBank/DDBJ whole genome shotgun (WGS) entry which is preliminary data.</text>
</comment>
<feature type="domain" description="Glycoside hydrolase family 3 N-terminal" evidence="7">
    <location>
        <begin position="72"/>
        <end position="395"/>
    </location>
</feature>
<dbReference type="Gene3D" id="3.20.20.300">
    <property type="entry name" value="Glycoside hydrolase, family 3, N-terminal domain"/>
    <property type="match status" value="1"/>
</dbReference>
<dbReference type="PANTHER" id="PTHR30480:SF13">
    <property type="entry name" value="BETA-HEXOSAMINIDASE"/>
    <property type="match status" value="1"/>
</dbReference>
<proteinExistence type="inferred from homology"/>
<evidence type="ECO:0000256" key="6">
    <source>
        <dbReference type="SAM" id="MobiDB-lite"/>
    </source>
</evidence>
<feature type="compositionally biased region" description="Low complexity" evidence="6">
    <location>
        <begin position="50"/>
        <end position="66"/>
    </location>
</feature>
<evidence type="ECO:0000256" key="2">
    <source>
        <dbReference type="ARBA" id="ARBA00005336"/>
    </source>
</evidence>
<dbReference type="InterPro" id="IPR017853">
    <property type="entry name" value="GH"/>
</dbReference>
<comment type="catalytic activity">
    <reaction evidence="1">
        <text>Hydrolysis of terminal non-reducing N-acetyl-D-hexosamine residues in N-acetyl-beta-D-hexosaminides.</text>
        <dbReference type="EC" id="3.2.1.52"/>
    </reaction>
</comment>
<keyword evidence="9" id="KW-1185">Reference proteome</keyword>
<dbReference type="GO" id="GO:0005975">
    <property type="term" value="P:carbohydrate metabolic process"/>
    <property type="evidence" value="ECO:0007669"/>
    <property type="project" value="InterPro"/>
</dbReference>
<gene>
    <name evidence="8" type="ORF">F7D09_1803</name>
</gene>
<accession>A0A6I1GDL9</accession>
<name>A0A6I1GDL9_9BIFI</name>
<dbReference type="EMBL" id="WBVT01000035">
    <property type="protein sequence ID" value="KAB7789713.1"/>
    <property type="molecule type" value="Genomic_DNA"/>
</dbReference>
<evidence type="ECO:0000256" key="5">
    <source>
        <dbReference type="ARBA" id="ARBA00023295"/>
    </source>
</evidence>
<keyword evidence="5" id="KW-0326">Glycosidase</keyword>
<dbReference type="Pfam" id="PF00933">
    <property type="entry name" value="Glyco_hydro_3"/>
    <property type="match status" value="1"/>
</dbReference>
<dbReference type="RefSeq" id="WP_152235212.1">
    <property type="nucleotide sequence ID" value="NZ_JBHSKZ010000053.1"/>
</dbReference>
<evidence type="ECO:0000256" key="3">
    <source>
        <dbReference type="ARBA" id="ARBA00012663"/>
    </source>
</evidence>
<keyword evidence="4" id="KW-0378">Hydrolase</keyword>
<dbReference type="InterPro" id="IPR050226">
    <property type="entry name" value="NagZ_Beta-hexosaminidase"/>
</dbReference>
<comment type="similarity">
    <text evidence="2">Belongs to the glycosyl hydrolase 3 family.</text>
</comment>
<dbReference type="AlphaFoldDB" id="A0A6I1GDL9"/>
<evidence type="ECO:0000259" key="7">
    <source>
        <dbReference type="Pfam" id="PF00933"/>
    </source>
</evidence>
<dbReference type="EC" id="3.2.1.52" evidence="3"/>
<dbReference type="GO" id="GO:0009254">
    <property type="term" value="P:peptidoglycan turnover"/>
    <property type="evidence" value="ECO:0007669"/>
    <property type="project" value="TreeGrafter"/>
</dbReference>
<feature type="region of interest" description="Disordered" evidence="6">
    <location>
        <begin position="20"/>
        <end position="66"/>
    </location>
</feature>
<evidence type="ECO:0000256" key="1">
    <source>
        <dbReference type="ARBA" id="ARBA00001231"/>
    </source>
</evidence>